<reference evidence="2 3" key="1">
    <citation type="journal article" date="2013" name="Nat. Genet.">
        <title>The high-quality draft genome of peach (Prunus persica) identifies unique patterns of genetic diversity, domestication and genome evolution.</title>
        <authorList>
            <consortium name="International Peach Genome Initiative"/>
            <person name="Verde I."/>
            <person name="Abbott A.G."/>
            <person name="Scalabrin S."/>
            <person name="Jung S."/>
            <person name="Shu S."/>
            <person name="Marroni F."/>
            <person name="Zhebentyayeva T."/>
            <person name="Dettori M.T."/>
            <person name="Grimwood J."/>
            <person name="Cattonaro F."/>
            <person name="Zuccolo A."/>
            <person name="Rossini L."/>
            <person name="Jenkins J."/>
            <person name="Vendramin E."/>
            <person name="Meisel L.A."/>
            <person name="Decroocq V."/>
            <person name="Sosinski B."/>
            <person name="Prochnik S."/>
            <person name="Mitros T."/>
            <person name="Policriti A."/>
            <person name="Cipriani G."/>
            <person name="Dondini L."/>
            <person name="Ficklin S."/>
            <person name="Goodstein D.M."/>
            <person name="Xuan P."/>
            <person name="Del Fabbro C."/>
            <person name="Aramini V."/>
            <person name="Copetti D."/>
            <person name="Gonzalez S."/>
            <person name="Horner D.S."/>
            <person name="Falchi R."/>
            <person name="Lucas S."/>
            <person name="Mica E."/>
            <person name="Maldonado J."/>
            <person name="Lazzari B."/>
            <person name="Bielenberg D."/>
            <person name="Pirona R."/>
            <person name="Miculan M."/>
            <person name="Barakat A."/>
            <person name="Testolin R."/>
            <person name="Stella A."/>
            <person name="Tartarini S."/>
            <person name="Tonutti P."/>
            <person name="Arus P."/>
            <person name="Orellana A."/>
            <person name="Wells C."/>
            <person name="Main D."/>
            <person name="Vizzotto G."/>
            <person name="Silva H."/>
            <person name="Salamini F."/>
            <person name="Schmutz J."/>
            <person name="Morgante M."/>
            <person name="Rokhsar D.S."/>
        </authorList>
    </citation>
    <scope>NUCLEOTIDE SEQUENCE [LARGE SCALE GENOMIC DNA]</scope>
    <source>
        <strain evidence="3">cv. Nemared</strain>
    </source>
</reference>
<evidence type="ECO:0000313" key="3">
    <source>
        <dbReference type="Proteomes" id="UP000006882"/>
    </source>
</evidence>
<dbReference type="AlphaFoldDB" id="A0A251R5N7"/>
<gene>
    <name evidence="2" type="ORF">PRUPE_1G307800</name>
</gene>
<evidence type="ECO:0000313" key="2">
    <source>
        <dbReference type="EMBL" id="ONI31349.1"/>
    </source>
</evidence>
<evidence type="ECO:0000256" key="1">
    <source>
        <dbReference type="SAM" id="MobiDB-lite"/>
    </source>
</evidence>
<dbReference type="EMBL" id="CM007651">
    <property type="protein sequence ID" value="ONI31349.1"/>
    <property type="molecule type" value="Genomic_DNA"/>
</dbReference>
<dbReference type="Gramene" id="ONI31349">
    <property type="protein sequence ID" value="ONI31349"/>
    <property type="gene ID" value="PRUPE_1G307800"/>
</dbReference>
<keyword evidence="3" id="KW-1185">Reference proteome</keyword>
<protein>
    <submittedName>
        <fullName evidence="2">Uncharacterized protein</fullName>
    </submittedName>
</protein>
<organism evidence="2 3">
    <name type="scientific">Prunus persica</name>
    <name type="common">Peach</name>
    <name type="synonym">Amygdalus persica</name>
    <dbReference type="NCBI Taxonomy" id="3760"/>
    <lineage>
        <taxon>Eukaryota</taxon>
        <taxon>Viridiplantae</taxon>
        <taxon>Streptophyta</taxon>
        <taxon>Embryophyta</taxon>
        <taxon>Tracheophyta</taxon>
        <taxon>Spermatophyta</taxon>
        <taxon>Magnoliopsida</taxon>
        <taxon>eudicotyledons</taxon>
        <taxon>Gunneridae</taxon>
        <taxon>Pentapetalae</taxon>
        <taxon>rosids</taxon>
        <taxon>fabids</taxon>
        <taxon>Rosales</taxon>
        <taxon>Rosaceae</taxon>
        <taxon>Amygdaloideae</taxon>
        <taxon>Amygdaleae</taxon>
        <taxon>Prunus</taxon>
    </lineage>
</organism>
<sequence length="138" mass="15057">GGTCLVFNSSTALHDADVNGILCLLTNTIQNKIIVLLAFPPSQLPSTFSLLSLSPTTAHHLVNVHAPATFPTHTSRPRFPKPKPTTPPRFSLSLSLSLSKNNPYPQPTPSNISQDLPPDYTTPCRFSLQVFIFSNVMF</sequence>
<feature type="region of interest" description="Disordered" evidence="1">
    <location>
        <begin position="72"/>
        <end position="92"/>
    </location>
</feature>
<feature type="non-terminal residue" evidence="2">
    <location>
        <position position="1"/>
    </location>
</feature>
<dbReference type="Proteomes" id="UP000006882">
    <property type="component" value="Chromosome G1"/>
</dbReference>
<name>A0A251R5N7_PRUPE</name>
<proteinExistence type="predicted"/>
<accession>A0A251R5N7</accession>